<evidence type="ECO:0000313" key="2">
    <source>
        <dbReference type="EMBL" id="GAA2471804.1"/>
    </source>
</evidence>
<accession>A0ABN3KYD1</accession>
<organism evidence="2 3">
    <name type="scientific">Terrabacter carboxydivorans</name>
    <dbReference type="NCBI Taxonomy" id="619730"/>
    <lineage>
        <taxon>Bacteria</taxon>
        <taxon>Bacillati</taxon>
        <taxon>Actinomycetota</taxon>
        <taxon>Actinomycetes</taxon>
        <taxon>Micrococcales</taxon>
        <taxon>Intrasporangiaceae</taxon>
        <taxon>Terrabacter</taxon>
    </lineage>
</organism>
<dbReference type="RefSeq" id="WP_344252882.1">
    <property type="nucleotide sequence ID" value="NZ_BAAARE010000002.1"/>
</dbReference>
<evidence type="ECO:0000256" key="1">
    <source>
        <dbReference type="SAM" id="MobiDB-lite"/>
    </source>
</evidence>
<reference evidence="2 3" key="1">
    <citation type="journal article" date="2019" name="Int. J. Syst. Evol. Microbiol.">
        <title>The Global Catalogue of Microorganisms (GCM) 10K type strain sequencing project: providing services to taxonomists for standard genome sequencing and annotation.</title>
        <authorList>
            <consortium name="The Broad Institute Genomics Platform"/>
            <consortium name="The Broad Institute Genome Sequencing Center for Infectious Disease"/>
            <person name="Wu L."/>
            <person name="Ma J."/>
        </authorList>
    </citation>
    <scope>NUCLEOTIDE SEQUENCE [LARGE SCALE GENOMIC DNA]</scope>
    <source>
        <strain evidence="2 3">JCM 16259</strain>
    </source>
</reference>
<dbReference type="Proteomes" id="UP001500730">
    <property type="component" value="Unassembled WGS sequence"/>
</dbReference>
<comment type="caution">
    <text evidence="2">The sequence shown here is derived from an EMBL/GenBank/DDBJ whole genome shotgun (WGS) entry which is preliminary data.</text>
</comment>
<evidence type="ECO:0000313" key="3">
    <source>
        <dbReference type="Proteomes" id="UP001500730"/>
    </source>
</evidence>
<evidence type="ECO:0008006" key="4">
    <source>
        <dbReference type="Google" id="ProtNLM"/>
    </source>
</evidence>
<gene>
    <name evidence="2" type="ORF">GCM10009858_06470</name>
</gene>
<dbReference type="EMBL" id="BAAARE010000002">
    <property type="protein sequence ID" value="GAA2471804.1"/>
    <property type="molecule type" value="Genomic_DNA"/>
</dbReference>
<proteinExistence type="predicted"/>
<name>A0ABN3KYD1_9MICO</name>
<feature type="compositionally biased region" description="Low complexity" evidence="1">
    <location>
        <begin position="170"/>
        <end position="179"/>
    </location>
</feature>
<feature type="region of interest" description="Disordered" evidence="1">
    <location>
        <begin position="143"/>
        <end position="185"/>
    </location>
</feature>
<sequence>MELHQVEAVAPGLAARIAGAEPGRARTFAFRVARLACAVAGVHDQQALDVAREGLERYPEIDELVHLWELERELDAACESKLGSAPSTVTLDELQLTSECVEARAVAAVIAALTPDARDAARGATYEALTAGCDGRELEAIADQVLDPSADAEGADSLEGADNADDADSADSTGASSASERPSQD</sequence>
<protein>
    <recommendedName>
        <fullName evidence="4">DUF222 domain-containing protein</fullName>
    </recommendedName>
</protein>
<keyword evidence="3" id="KW-1185">Reference proteome</keyword>